<dbReference type="Pfam" id="PF02585">
    <property type="entry name" value="PIG-L"/>
    <property type="match status" value="1"/>
</dbReference>
<reference evidence="1" key="1">
    <citation type="journal article" date="2023" name="J. Hazard. Mater.">
        <title>Anaerobic biodegradation of pyrene and benzo[a]pyrene by a new sulfate-reducing Desulforamulus aquiferis strain DSA.</title>
        <authorList>
            <person name="Zhang Z."/>
            <person name="Sun J."/>
            <person name="Gong X."/>
            <person name="Wang C."/>
            <person name="Wang H."/>
        </authorList>
    </citation>
    <scope>NUCLEOTIDE SEQUENCE</scope>
    <source>
        <strain evidence="1">DSA</strain>
    </source>
</reference>
<dbReference type="AlphaFoldDB" id="A0AAW7ZFJ8"/>
<sequence length="242" mass="26889">MLIIIKVDILAFGAHPDDVEVGAGGLMAVLAQRGLKVAVVDLTGGEMASNGSPEERNREAQRASEHLGLSWRKCLGIPDGNIHINSENILSMVKILRECRPTLILAPYWDDRHPDHINTSRLVQESHFSAGLRKLLPDMEPYRPPQVWYYFLSKAAEPKFIVDISDVYNNKRSAVLAHETQFGNKAGRVETFLNYGPGSLLDLMESRDRYFGSLIGVLHGEGFTTKGPLALRNPLNLLEVFG</sequence>
<dbReference type="GO" id="GO:0019213">
    <property type="term" value="F:deacetylase activity"/>
    <property type="evidence" value="ECO:0007669"/>
    <property type="project" value="InterPro"/>
</dbReference>
<dbReference type="InterPro" id="IPR024078">
    <property type="entry name" value="LmbE-like_dom_sf"/>
</dbReference>
<dbReference type="RefSeq" id="WP_304544451.1">
    <property type="nucleotide sequence ID" value="NZ_JARPTC010000021.1"/>
</dbReference>
<reference evidence="1" key="2">
    <citation type="submission" date="2023-03" db="EMBL/GenBank/DDBJ databases">
        <authorList>
            <person name="Zhang Z."/>
        </authorList>
    </citation>
    <scope>NUCLEOTIDE SEQUENCE</scope>
    <source>
        <strain evidence="1">DSA</strain>
    </source>
</reference>
<evidence type="ECO:0000313" key="2">
    <source>
        <dbReference type="Proteomes" id="UP001172911"/>
    </source>
</evidence>
<accession>A0AAW7ZFJ8</accession>
<dbReference type="InterPro" id="IPR003737">
    <property type="entry name" value="GlcNAc_PI_deacetylase-related"/>
</dbReference>
<dbReference type="SUPFAM" id="SSF102588">
    <property type="entry name" value="LmbE-like"/>
    <property type="match status" value="1"/>
</dbReference>
<protein>
    <submittedName>
        <fullName evidence="1">Bacillithiol biosynthesis deacetylase BshB1</fullName>
    </submittedName>
</protein>
<dbReference type="PANTHER" id="PTHR12993">
    <property type="entry name" value="N-ACETYLGLUCOSAMINYL-PHOSPHATIDYLINOSITOL DE-N-ACETYLASE-RELATED"/>
    <property type="match status" value="1"/>
</dbReference>
<dbReference type="InterPro" id="IPR023842">
    <property type="entry name" value="Bacillithiol_biosynth_BshB1"/>
</dbReference>
<dbReference type="EMBL" id="JARPTC010000021">
    <property type="protein sequence ID" value="MDO7788477.1"/>
    <property type="molecule type" value="Genomic_DNA"/>
</dbReference>
<organism evidence="1 2">
    <name type="scientific">Desulforamulus aquiferis</name>
    <dbReference type="NCBI Taxonomy" id="1397668"/>
    <lineage>
        <taxon>Bacteria</taxon>
        <taxon>Bacillati</taxon>
        <taxon>Bacillota</taxon>
        <taxon>Clostridia</taxon>
        <taxon>Eubacteriales</taxon>
        <taxon>Peptococcaceae</taxon>
        <taxon>Desulforamulus</taxon>
    </lineage>
</organism>
<gene>
    <name evidence="1" type="primary">bshB1</name>
    <name evidence="1" type="ORF">P6N53_14710</name>
</gene>
<keyword evidence="2" id="KW-1185">Reference proteome</keyword>
<dbReference type="GO" id="GO:0071793">
    <property type="term" value="P:bacillithiol biosynthetic process"/>
    <property type="evidence" value="ECO:0007669"/>
    <property type="project" value="InterPro"/>
</dbReference>
<dbReference type="Proteomes" id="UP001172911">
    <property type="component" value="Unassembled WGS sequence"/>
</dbReference>
<name>A0AAW7ZFJ8_9FIRM</name>
<dbReference type="NCBIfam" id="TIGR04001">
    <property type="entry name" value="thiol_BshB1"/>
    <property type="match status" value="1"/>
</dbReference>
<evidence type="ECO:0000313" key="1">
    <source>
        <dbReference type="EMBL" id="MDO7788477.1"/>
    </source>
</evidence>
<dbReference type="Gene3D" id="3.40.50.10320">
    <property type="entry name" value="LmbE-like"/>
    <property type="match status" value="1"/>
</dbReference>
<dbReference type="GO" id="GO:0016811">
    <property type="term" value="F:hydrolase activity, acting on carbon-nitrogen (but not peptide) bonds, in linear amides"/>
    <property type="evidence" value="ECO:0007669"/>
    <property type="project" value="TreeGrafter"/>
</dbReference>
<dbReference type="PANTHER" id="PTHR12993:SF30">
    <property type="entry name" value="N-ACETYL-ALPHA-D-GLUCOSAMINYL L-MALATE DEACETYLASE 1"/>
    <property type="match status" value="1"/>
</dbReference>
<proteinExistence type="predicted"/>
<comment type="caution">
    <text evidence="1">The sequence shown here is derived from an EMBL/GenBank/DDBJ whole genome shotgun (WGS) entry which is preliminary data.</text>
</comment>